<proteinExistence type="predicted"/>
<keyword evidence="1" id="KW-0597">Phosphoprotein</keyword>
<dbReference type="EMBL" id="DRWR01000139">
    <property type="protein sequence ID" value="HHQ16850.1"/>
    <property type="molecule type" value="Genomic_DNA"/>
</dbReference>
<reference evidence="6" key="1">
    <citation type="journal article" date="2020" name="mSystems">
        <title>Genome- and Community-Level Interaction Insights into Carbon Utilization and Element Cycling Functions of Hydrothermarchaeota in Hydrothermal Sediment.</title>
        <authorList>
            <person name="Zhou Z."/>
            <person name="Liu Y."/>
            <person name="Xu W."/>
            <person name="Pan J."/>
            <person name="Luo Z.H."/>
            <person name="Li M."/>
        </authorList>
    </citation>
    <scope>NUCLEOTIDE SEQUENCE [LARGE SCALE GENOMIC DNA]</scope>
    <source>
        <strain evidence="6">SpSt-106</strain>
    </source>
</reference>
<evidence type="ECO:0000256" key="4">
    <source>
        <dbReference type="ARBA" id="ARBA00022741"/>
    </source>
</evidence>
<evidence type="ECO:0000256" key="3">
    <source>
        <dbReference type="ARBA" id="ARBA00022722"/>
    </source>
</evidence>
<comment type="caution">
    <text evidence="6">The sequence shown here is derived from an EMBL/GenBank/DDBJ whole genome shotgun (WGS) entry which is preliminary data.</text>
</comment>
<keyword evidence="2" id="KW-1277">Toxin-antitoxin system</keyword>
<dbReference type="InterPro" id="IPR051813">
    <property type="entry name" value="HepT_RNase_toxin"/>
</dbReference>
<dbReference type="GO" id="GO:0110001">
    <property type="term" value="C:toxin-antitoxin complex"/>
    <property type="evidence" value="ECO:0007669"/>
    <property type="project" value="InterPro"/>
</dbReference>
<dbReference type="InterPro" id="IPR008201">
    <property type="entry name" value="HepT-like"/>
</dbReference>
<organism evidence="6">
    <name type="scientific">Thermodesulfobacterium geofontis</name>
    <dbReference type="NCBI Taxonomy" id="1295609"/>
    <lineage>
        <taxon>Bacteria</taxon>
        <taxon>Pseudomonadati</taxon>
        <taxon>Thermodesulfobacteriota</taxon>
        <taxon>Thermodesulfobacteria</taxon>
        <taxon>Thermodesulfobacteriales</taxon>
        <taxon>Thermodesulfobacteriaceae</taxon>
        <taxon>Thermodesulfobacterium</taxon>
    </lineage>
</organism>
<dbReference type="PANTHER" id="PTHR34139:SF1">
    <property type="entry name" value="RNASE MJ1380-RELATED"/>
    <property type="match status" value="1"/>
</dbReference>
<keyword evidence="3" id="KW-0540">Nuclease</keyword>
<dbReference type="Pfam" id="PF01934">
    <property type="entry name" value="HepT-like"/>
    <property type="match status" value="1"/>
</dbReference>
<dbReference type="GO" id="GO:0004540">
    <property type="term" value="F:RNA nuclease activity"/>
    <property type="evidence" value="ECO:0007669"/>
    <property type="project" value="InterPro"/>
</dbReference>
<protein>
    <submittedName>
        <fullName evidence="6">DUF86 domain-containing protein</fullName>
    </submittedName>
</protein>
<sequence>MSKRDIKVILKDILDEVTKIEKFTKDIHYEIFLNDEMRYYAVIRCLEIIGEAVL</sequence>
<evidence type="ECO:0000256" key="1">
    <source>
        <dbReference type="ARBA" id="ARBA00022553"/>
    </source>
</evidence>
<dbReference type="PANTHER" id="PTHR34139">
    <property type="entry name" value="UPF0331 PROTEIN MJ0127"/>
    <property type="match status" value="1"/>
</dbReference>
<evidence type="ECO:0000313" key="6">
    <source>
        <dbReference type="EMBL" id="HHQ16850.1"/>
    </source>
</evidence>
<name>A0A7V5XI36_9BACT</name>
<evidence type="ECO:0000256" key="5">
    <source>
        <dbReference type="ARBA" id="ARBA00022801"/>
    </source>
</evidence>
<keyword evidence="4" id="KW-0547">Nucleotide-binding</keyword>
<keyword evidence="5" id="KW-0378">Hydrolase</keyword>
<evidence type="ECO:0000256" key="2">
    <source>
        <dbReference type="ARBA" id="ARBA00022649"/>
    </source>
</evidence>
<dbReference type="GO" id="GO:0000166">
    <property type="term" value="F:nucleotide binding"/>
    <property type="evidence" value="ECO:0007669"/>
    <property type="project" value="UniProtKB-KW"/>
</dbReference>
<accession>A0A7V5XI36</accession>
<gene>
    <name evidence="6" type="ORF">ENM15_08575</name>
</gene>
<dbReference type="GO" id="GO:0016787">
    <property type="term" value="F:hydrolase activity"/>
    <property type="evidence" value="ECO:0007669"/>
    <property type="project" value="UniProtKB-KW"/>
</dbReference>
<dbReference type="AlphaFoldDB" id="A0A7V5XI36"/>